<accession>A0A914RZ99</accession>
<organism evidence="1 2">
    <name type="scientific">Parascaris equorum</name>
    <name type="common">Equine roundworm</name>
    <dbReference type="NCBI Taxonomy" id="6256"/>
    <lineage>
        <taxon>Eukaryota</taxon>
        <taxon>Metazoa</taxon>
        <taxon>Ecdysozoa</taxon>
        <taxon>Nematoda</taxon>
        <taxon>Chromadorea</taxon>
        <taxon>Rhabditida</taxon>
        <taxon>Spirurina</taxon>
        <taxon>Ascaridomorpha</taxon>
        <taxon>Ascaridoidea</taxon>
        <taxon>Ascarididae</taxon>
        <taxon>Parascaris</taxon>
    </lineage>
</organism>
<evidence type="ECO:0000313" key="2">
    <source>
        <dbReference type="WBParaSite" id="PEQ_0001145701-mRNA-1"/>
    </source>
</evidence>
<evidence type="ECO:0000313" key="1">
    <source>
        <dbReference type="Proteomes" id="UP000887564"/>
    </source>
</evidence>
<dbReference type="AlphaFoldDB" id="A0A914RZ99"/>
<keyword evidence="1" id="KW-1185">Reference proteome</keyword>
<sequence>MNDSGHDESHSEESEQADHSKGIILSLVAVVKDVFDHCIYQIHSYGYKVPRIFRNAHLYG</sequence>
<proteinExistence type="predicted"/>
<dbReference type="WBParaSite" id="PEQ_0001145701-mRNA-1">
    <property type="protein sequence ID" value="PEQ_0001145701-mRNA-1"/>
    <property type="gene ID" value="PEQ_0001145701"/>
</dbReference>
<reference evidence="2" key="1">
    <citation type="submission" date="2022-11" db="UniProtKB">
        <authorList>
            <consortium name="WormBaseParasite"/>
        </authorList>
    </citation>
    <scope>IDENTIFICATION</scope>
</reference>
<name>A0A914RZ99_PAREQ</name>
<dbReference type="Proteomes" id="UP000887564">
    <property type="component" value="Unplaced"/>
</dbReference>
<protein>
    <submittedName>
        <fullName evidence="2">Uncharacterized protein</fullName>
    </submittedName>
</protein>